<keyword evidence="1 5" id="KW-0699">rRNA-binding</keyword>
<dbReference type="PANTHER" id="PTHR33284">
    <property type="entry name" value="RIBOSOMAL PROTEIN L25/GLN-TRNA SYNTHETASE, ANTI-CODON-BINDING DOMAIN-CONTAINING PROTEIN"/>
    <property type="match status" value="1"/>
</dbReference>
<dbReference type="InterPro" id="IPR011035">
    <property type="entry name" value="Ribosomal_bL25/Gln-tRNA_synth"/>
</dbReference>
<comment type="caution">
    <text evidence="9">The sequence shown here is derived from an EMBL/GenBank/DDBJ whole genome shotgun (WGS) entry which is preliminary data.</text>
</comment>
<evidence type="ECO:0000256" key="4">
    <source>
        <dbReference type="ARBA" id="ARBA00023274"/>
    </source>
</evidence>
<accession>A0ABS1CMN8</accession>
<name>A0ABS1CMN8_9GAMM</name>
<dbReference type="Pfam" id="PF14693">
    <property type="entry name" value="Ribosomal_TL5_C"/>
    <property type="match status" value="1"/>
</dbReference>
<evidence type="ECO:0000256" key="5">
    <source>
        <dbReference type="HAMAP-Rule" id="MF_01334"/>
    </source>
</evidence>
<dbReference type="HAMAP" id="MF_01336">
    <property type="entry name" value="Ribosomal_bL25"/>
    <property type="match status" value="1"/>
</dbReference>
<evidence type="ECO:0000256" key="1">
    <source>
        <dbReference type="ARBA" id="ARBA00022730"/>
    </source>
</evidence>
<gene>
    <name evidence="5" type="primary">rplY</name>
    <name evidence="5" type="synonym">ctc</name>
    <name evidence="9" type="ORF">CKO31_21065</name>
</gene>
<dbReference type="RefSeq" id="WP_200241254.1">
    <property type="nucleotide sequence ID" value="NZ_NRRV01000071.1"/>
</dbReference>
<dbReference type="NCBIfam" id="TIGR00731">
    <property type="entry name" value="bL25_bact_ctc"/>
    <property type="match status" value="1"/>
</dbReference>
<comment type="similarity">
    <text evidence="5">Belongs to the bacterial ribosomal protein bL25 family. CTC subfamily.</text>
</comment>
<dbReference type="GO" id="GO:0005840">
    <property type="term" value="C:ribosome"/>
    <property type="evidence" value="ECO:0007669"/>
    <property type="project" value="UniProtKB-KW"/>
</dbReference>
<proteinExistence type="inferred from homology"/>
<dbReference type="SUPFAM" id="SSF50715">
    <property type="entry name" value="Ribosomal protein L25-like"/>
    <property type="match status" value="1"/>
</dbReference>
<keyword evidence="3 5" id="KW-0689">Ribosomal protein</keyword>
<organism evidence="9 10">
    <name type="scientific">Thiohalocapsa halophila</name>
    <dbReference type="NCBI Taxonomy" id="69359"/>
    <lineage>
        <taxon>Bacteria</taxon>
        <taxon>Pseudomonadati</taxon>
        <taxon>Pseudomonadota</taxon>
        <taxon>Gammaproteobacteria</taxon>
        <taxon>Chromatiales</taxon>
        <taxon>Chromatiaceae</taxon>
        <taxon>Thiohalocapsa</taxon>
    </lineage>
</organism>
<dbReference type="HAMAP" id="MF_01334">
    <property type="entry name" value="Ribosomal_bL25_CTC"/>
    <property type="match status" value="1"/>
</dbReference>
<dbReference type="InterPro" id="IPR001021">
    <property type="entry name" value="Ribosomal_bL25_long"/>
</dbReference>
<dbReference type="InterPro" id="IPR029751">
    <property type="entry name" value="Ribosomal_L25_dom"/>
</dbReference>
<dbReference type="NCBIfam" id="NF004128">
    <property type="entry name" value="PRK05618.1-2"/>
    <property type="match status" value="1"/>
</dbReference>
<dbReference type="InterPro" id="IPR020056">
    <property type="entry name" value="Rbsml_bL25/Gln-tRNA_synth_N"/>
</dbReference>
<dbReference type="Proteomes" id="UP000748752">
    <property type="component" value="Unassembled WGS sequence"/>
</dbReference>
<feature type="domain" description="Large ribosomal subunit protein bL25 L25" evidence="7">
    <location>
        <begin position="9"/>
        <end position="94"/>
    </location>
</feature>
<keyword evidence="4 5" id="KW-0687">Ribonucleoprotein</keyword>
<evidence type="ECO:0000256" key="3">
    <source>
        <dbReference type="ARBA" id="ARBA00022980"/>
    </source>
</evidence>
<evidence type="ECO:0000313" key="10">
    <source>
        <dbReference type="Proteomes" id="UP000748752"/>
    </source>
</evidence>
<dbReference type="Pfam" id="PF01386">
    <property type="entry name" value="Ribosomal_L25p"/>
    <property type="match status" value="1"/>
</dbReference>
<dbReference type="NCBIfam" id="NF004612">
    <property type="entry name" value="PRK05943.1"/>
    <property type="match status" value="1"/>
</dbReference>
<evidence type="ECO:0000259" key="8">
    <source>
        <dbReference type="Pfam" id="PF14693"/>
    </source>
</evidence>
<feature type="region of interest" description="Disordered" evidence="6">
    <location>
        <begin position="1"/>
        <end position="20"/>
    </location>
</feature>
<feature type="domain" description="Large ribosomal subunit protein bL25 beta" evidence="8">
    <location>
        <begin position="102"/>
        <end position="188"/>
    </location>
</feature>
<dbReference type="InterPro" id="IPR020055">
    <property type="entry name" value="Ribosomal_bL25_short"/>
</dbReference>
<dbReference type="NCBIfam" id="NF004130">
    <property type="entry name" value="PRK05618.1-5"/>
    <property type="match status" value="1"/>
</dbReference>
<evidence type="ECO:0000313" key="9">
    <source>
        <dbReference type="EMBL" id="MBK1633196.1"/>
    </source>
</evidence>
<dbReference type="InterPro" id="IPR020057">
    <property type="entry name" value="Ribosomal_bL25_b-dom"/>
</dbReference>
<feature type="compositionally biased region" description="Acidic residues" evidence="6">
    <location>
        <begin position="192"/>
        <end position="203"/>
    </location>
</feature>
<dbReference type="Gene3D" id="2.170.120.20">
    <property type="entry name" value="Ribosomal protein L25, beta domain"/>
    <property type="match status" value="1"/>
</dbReference>
<dbReference type="EMBL" id="NRRV01000071">
    <property type="protein sequence ID" value="MBK1633196.1"/>
    <property type="molecule type" value="Genomic_DNA"/>
</dbReference>
<evidence type="ECO:0000256" key="2">
    <source>
        <dbReference type="ARBA" id="ARBA00022884"/>
    </source>
</evidence>
<keyword evidence="10" id="KW-1185">Reference proteome</keyword>
<dbReference type="PANTHER" id="PTHR33284:SF1">
    <property type="entry name" value="RIBOSOMAL PROTEIN L25_GLN-TRNA SYNTHETASE, ANTI-CODON-BINDING DOMAIN-CONTAINING PROTEIN"/>
    <property type="match status" value="1"/>
</dbReference>
<dbReference type="InterPro" id="IPR020930">
    <property type="entry name" value="Ribosomal_uL5_bac-type"/>
</dbReference>
<feature type="region of interest" description="Disordered" evidence="6">
    <location>
        <begin position="192"/>
        <end position="212"/>
    </location>
</feature>
<keyword evidence="2 5" id="KW-0694">RNA-binding</keyword>
<dbReference type="Gene3D" id="2.40.240.10">
    <property type="entry name" value="Ribosomal Protein L25, Chain P"/>
    <property type="match status" value="1"/>
</dbReference>
<comment type="function">
    <text evidence="5">This is one of the proteins that binds to the 5S RNA in the ribosome where it forms part of the central protuberance.</text>
</comment>
<evidence type="ECO:0000256" key="6">
    <source>
        <dbReference type="SAM" id="MobiDB-lite"/>
    </source>
</evidence>
<comment type="subunit">
    <text evidence="5">Part of the 50S ribosomal subunit; part of the 5S rRNA/L5/L18/L25 subcomplex. Contacts the 5S rRNA. Binds to the 5S rRNA independently of L5 and L18.</text>
</comment>
<sequence length="212" mass="23207">MSDTFEVVAEPRTDGGKGASRRLRRQGLVPGIVYGGHRDPQMVSVQHSELYRQLDYEAFYSSLLDLKLEGETAQVVLKDLQRHPSKPFVIHVDFQRVSAKDKLRMSVPLHFENEDTSVGVKAGGAVSHNLTEVEITCLPKDLPEYIAVDMARVDMGDSILVSDLKLPEGVELTYAMEPDTTVVSIYAPYAGEETEGAEGEEGEGAGGDITPE</sequence>
<reference evidence="9 10" key="1">
    <citation type="journal article" date="2020" name="Microorganisms">
        <title>Osmotic Adaptation and Compatible Solute Biosynthesis of Phototrophic Bacteria as Revealed from Genome Analyses.</title>
        <authorList>
            <person name="Imhoff J.F."/>
            <person name="Rahn T."/>
            <person name="Kunzel S."/>
            <person name="Keller A."/>
            <person name="Neulinger S.C."/>
        </authorList>
    </citation>
    <scope>NUCLEOTIDE SEQUENCE [LARGE SCALE GENOMIC DNA]</scope>
    <source>
        <strain evidence="9 10">DSM 6210</strain>
    </source>
</reference>
<dbReference type="InterPro" id="IPR037121">
    <property type="entry name" value="Ribosomal_bL25_C"/>
</dbReference>
<dbReference type="CDD" id="cd00495">
    <property type="entry name" value="Ribosomal_L25_TL5_CTC"/>
    <property type="match status" value="1"/>
</dbReference>
<protein>
    <recommendedName>
        <fullName evidence="5">Large ribosomal subunit protein bL25</fullName>
    </recommendedName>
    <alternativeName>
        <fullName evidence="5">General stress protein CTC</fullName>
    </alternativeName>
</protein>
<evidence type="ECO:0000259" key="7">
    <source>
        <dbReference type="Pfam" id="PF01386"/>
    </source>
</evidence>